<dbReference type="PROSITE" id="PS50005">
    <property type="entry name" value="TPR"/>
    <property type="match status" value="2"/>
</dbReference>
<evidence type="ECO:0000256" key="3">
    <source>
        <dbReference type="PROSITE-ProRule" id="PRU00339"/>
    </source>
</evidence>
<proteinExistence type="predicted"/>
<dbReference type="Gene3D" id="1.25.40.10">
    <property type="entry name" value="Tetratricopeptide repeat domain"/>
    <property type="match status" value="1"/>
</dbReference>
<sequence>MSEEEILSVHRVVQSARLQMLTDTNRQEAFNTTLTILSACFPRQKSGDHMNADWNDCERFFAHVLAFDTAVQNWNPVLADYEAYINLICDVTWYLWEIGQYDEALGRLNWIEEICEKTIGLDTLEAARVYVNRGSVFSSLNRYDEAGQLFQKGLTIRQTLLPADDQLLGNSYMQVGNYYASQGKIEEAIRSHRQVIRIRESSPETPPGIMIISYFNICRCLLLGTQLAEAERMLEMAQLWENKLNQEESLYHKNG</sequence>
<name>A0ABY6TQD3_BIOOC</name>
<dbReference type="EMBL" id="CABFNS010000283">
    <property type="protein sequence ID" value="VUC20828.1"/>
    <property type="molecule type" value="Genomic_DNA"/>
</dbReference>
<keyword evidence="1" id="KW-0677">Repeat</keyword>
<reference evidence="4 5" key="1">
    <citation type="submission" date="2019-06" db="EMBL/GenBank/DDBJ databases">
        <authorList>
            <person name="Broberg M."/>
        </authorList>
    </citation>
    <scope>NUCLEOTIDE SEQUENCE [LARGE SCALE GENOMIC DNA]</scope>
</reference>
<evidence type="ECO:0008006" key="6">
    <source>
        <dbReference type="Google" id="ProtNLM"/>
    </source>
</evidence>
<gene>
    <name evidence="4" type="ORF">CLO192961_LOCUS34514</name>
</gene>
<dbReference type="Proteomes" id="UP000766486">
    <property type="component" value="Unassembled WGS sequence"/>
</dbReference>
<comment type="caution">
    <text evidence="4">The sequence shown here is derived from an EMBL/GenBank/DDBJ whole genome shotgun (WGS) entry which is preliminary data.</text>
</comment>
<dbReference type="InterPro" id="IPR019734">
    <property type="entry name" value="TPR_rpt"/>
</dbReference>
<feature type="repeat" description="TPR" evidence="3">
    <location>
        <begin position="169"/>
        <end position="202"/>
    </location>
</feature>
<evidence type="ECO:0000256" key="1">
    <source>
        <dbReference type="ARBA" id="ARBA00022737"/>
    </source>
</evidence>
<dbReference type="Pfam" id="PF13424">
    <property type="entry name" value="TPR_12"/>
    <property type="match status" value="1"/>
</dbReference>
<evidence type="ECO:0000256" key="2">
    <source>
        <dbReference type="ARBA" id="ARBA00022803"/>
    </source>
</evidence>
<protein>
    <recommendedName>
        <fullName evidence="6">MalT-like TPR region domain-containing protein</fullName>
    </recommendedName>
</protein>
<dbReference type="PANTHER" id="PTHR45641">
    <property type="entry name" value="TETRATRICOPEPTIDE REPEAT PROTEIN (AFU_ORTHOLOGUE AFUA_6G03870)"/>
    <property type="match status" value="1"/>
</dbReference>
<dbReference type="InterPro" id="IPR011990">
    <property type="entry name" value="TPR-like_helical_dom_sf"/>
</dbReference>
<dbReference type="SUPFAM" id="SSF48452">
    <property type="entry name" value="TPR-like"/>
    <property type="match status" value="1"/>
</dbReference>
<evidence type="ECO:0000313" key="4">
    <source>
        <dbReference type="EMBL" id="VUC20828.1"/>
    </source>
</evidence>
<keyword evidence="5" id="KW-1185">Reference proteome</keyword>
<keyword evidence="2 3" id="KW-0802">TPR repeat</keyword>
<feature type="repeat" description="TPR" evidence="3">
    <location>
        <begin position="127"/>
        <end position="160"/>
    </location>
</feature>
<evidence type="ECO:0000313" key="5">
    <source>
        <dbReference type="Proteomes" id="UP000766486"/>
    </source>
</evidence>
<dbReference type="SMART" id="SM00028">
    <property type="entry name" value="TPR"/>
    <property type="match status" value="2"/>
</dbReference>
<dbReference type="PANTHER" id="PTHR45641:SF19">
    <property type="entry name" value="NEPHROCYSTIN-3"/>
    <property type="match status" value="1"/>
</dbReference>
<accession>A0ABY6TQD3</accession>
<organism evidence="4 5">
    <name type="scientific">Bionectria ochroleuca</name>
    <name type="common">Gliocladium roseum</name>
    <dbReference type="NCBI Taxonomy" id="29856"/>
    <lineage>
        <taxon>Eukaryota</taxon>
        <taxon>Fungi</taxon>
        <taxon>Dikarya</taxon>
        <taxon>Ascomycota</taxon>
        <taxon>Pezizomycotina</taxon>
        <taxon>Sordariomycetes</taxon>
        <taxon>Hypocreomycetidae</taxon>
        <taxon>Hypocreales</taxon>
        <taxon>Bionectriaceae</taxon>
        <taxon>Clonostachys</taxon>
    </lineage>
</organism>